<comment type="caution">
    <text evidence="2">The sequence shown here is derived from an EMBL/GenBank/DDBJ whole genome shotgun (WGS) entry which is preliminary data.</text>
</comment>
<gene>
    <name evidence="2" type="ORF">GCM10009759_70970</name>
</gene>
<feature type="region of interest" description="Disordered" evidence="1">
    <location>
        <begin position="28"/>
        <end position="63"/>
    </location>
</feature>
<name>A0ABP5JQR0_9ACTN</name>
<proteinExistence type="predicted"/>
<keyword evidence="3" id="KW-1185">Reference proteome</keyword>
<dbReference type="EMBL" id="BAAANS010000078">
    <property type="protein sequence ID" value="GAA2121355.1"/>
    <property type="molecule type" value="Genomic_DNA"/>
</dbReference>
<protein>
    <submittedName>
        <fullName evidence="2">Uncharacterized protein</fullName>
    </submittedName>
</protein>
<evidence type="ECO:0000256" key="1">
    <source>
        <dbReference type="SAM" id="MobiDB-lite"/>
    </source>
</evidence>
<evidence type="ECO:0000313" key="3">
    <source>
        <dbReference type="Proteomes" id="UP001500897"/>
    </source>
</evidence>
<reference evidence="3" key="1">
    <citation type="journal article" date="2019" name="Int. J. Syst. Evol. Microbiol.">
        <title>The Global Catalogue of Microorganisms (GCM) 10K type strain sequencing project: providing services to taxonomists for standard genome sequencing and annotation.</title>
        <authorList>
            <consortium name="The Broad Institute Genomics Platform"/>
            <consortium name="The Broad Institute Genome Sequencing Center for Infectious Disease"/>
            <person name="Wu L."/>
            <person name="Ma J."/>
        </authorList>
    </citation>
    <scope>NUCLEOTIDE SEQUENCE [LARGE SCALE GENOMIC DNA]</scope>
    <source>
        <strain evidence="3">JCM 14559</strain>
    </source>
</reference>
<sequence>MGQRPGVQRRGHPPVLTAFHHTAARLTHQAGRGRPGHGRTCLHSRPAAPDPSGTKDRKENPSMATALLPRPASPAQRHQAAAAIRAIGRLAPRPARARYACATCSVAWSGPEADCWNCSLPATHSSNDASLLHLLLLSPVIAGAPKARAR</sequence>
<accession>A0ABP5JQR0</accession>
<organism evidence="2 3">
    <name type="scientific">Kitasatospora saccharophila</name>
    <dbReference type="NCBI Taxonomy" id="407973"/>
    <lineage>
        <taxon>Bacteria</taxon>
        <taxon>Bacillati</taxon>
        <taxon>Actinomycetota</taxon>
        <taxon>Actinomycetes</taxon>
        <taxon>Kitasatosporales</taxon>
        <taxon>Streptomycetaceae</taxon>
        <taxon>Kitasatospora</taxon>
    </lineage>
</organism>
<dbReference type="Proteomes" id="UP001500897">
    <property type="component" value="Unassembled WGS sequence"/>
</dbReference>
<evidence type="ECO:0000313" key="2">
    <source>
        <dbReference type="EMBL" id="GAA2121355.1"/>
    </source>
</evidence>